<dbReference type="SUPFAM" id="SSF48726">
    <property type="entry name" value="Immunoglobulin"/>
    <property type="match status" value="1"/>
</dbReference>
<dbReference type="GO" id="GO:0005886">
    <property type="term" value="C:plasma membrane"/>
    <property type="evidence" value="ECO:0007669"/>
    <property type="project" value="InterPro"/>
</dbReference>
<proteinExistence type="predicted"/>
<dbReference type="GO" id="GO:0038023">
    <property type="term" value="F:signaling receptor activity"/>
    <property type="evidence" value="ECO:0007669"/>
    <property type="project" value="InterPro"/>
</dbReference>
<feature type="compositionally biased region" description="Polar residues" evidence="1">
    <location>
        <begin position="234"/>
        <end position="246"/>
    </location>
</feature>
<dbReference type="InterPro" id="IPR003599">
    <property type="entry name" value="Ig_sub"/>
</dbReference>
<dbReference type="SMART" id="SM00409">
    <property type="entry name" value="IG"/>
    <property type="match status" value="1"/>
</dbReference>
<sequence>MLLTVISCLCIVPAVLSSDECSPGVMARREKVVVPQGSSLTLSCVVKHCGKNWTGNWMLENSHHEKLIESSDRYYLTNETLSANETKLFLNFRRVNQSDEGSYGCKIIWGTGHISQGHLTLVNITAAVPAGRNLLHRFLICGGVFLCLTVVLGLACCQCSRIKHQHLPGTKSTLTHKPREQPRLAPTPLPRRPIPKKRSTSPCKAPAQSERRAEVVYADISQGSLKQLGATREPAQSTVYSSVRFS</sequence>
<keyword evidence="3" id="KW-0732">Signal</keyword>
<keyword evidence="2" id="KW-1133">Transmembrane helix</keyword>
<keyword evidence="2" id="KW-0812">Transmembrane</keyword>
<keyword evidence="2" id="KW-0472">Membrane</keyword>
<dbReference type="InterPro" id="IPR013783">
    <property type="entry name" value="Ig-like_fold"/>
</dbReference>
<evidence type="ECO:0000256" key="1">
    <source>
        <dbReference type="SAM" id="MobiDB-lite"/>
    </source>
</evidence>
<dbReference type="Proteomes" id="UP001187415">
    <property type="component" value="Unassembled WGS sequence"/>
</dbReference>
<evidence type="ECO:0000256" key="2">
    <source>
        <dbReference type="SAM" id="Phobius"/>
    </source>
</evidence>
<evidence type="ECO:0000313" key="6">
    <source>
        <dbReference type="Proteomes" id="UP001187415"/>
    </source>
</evidence>
<dbReference type="InterPro" id="IPR039257">
    <property type="entry name" value="BTLA"/>
</dbReference>
<reference evidence="5" key="1">
    <citation type="submission" date="2023-07" db="EMBL/GenBank/DDBJ databases">
        <title>Chromosome-level Genome Assembly of Striped Snakehead (Channa striata).</title>
        <authorList>
            <person name="Liu H."/>
        </authorList>
    </citation>
    <scope>NUCLEOTIDE SEQUENCE</scope>
    <source>
        <strain evidence="5">Gz</strain>
        <tissue evidence="5">Muscle</tissue>
    </source>
</reference>
<dbReference type="InterPro" id="IPR007110">
    <property type="entry name" value="Ig-like_dom"/>
</dbReference>
<feature type="transmembrane region" description="Helical" evidence="2">
    <location>
        <begin position="134"/>
        <end position="157"/>
    </location>
</feature>
<feature type="signal peptide" evidence="3">
    <location>
        <begin position="1"/>
        <end position="17"/>
    </location>
</feature>
<evidence type="ECO:0000313" key="5">
    <source>
        <dbReference type="EMBL" id="KAK2846957.1"/>
    </source>
</evidence>
<dbReference type="PANTHER" id="PTHR37996">
    <property type="entry name" value="B- AND T-LYMPHOCYTE ATTENUATOR"/>
    <property type="match status" value="1"/>
</dbReference>
<protein>
    <recommendedName>
        <fullName evidence="4">Ig-like domain-containing protein</fullName>
    </recommendedName>
</protein>
<feature type="region of interest" description="Disordered" evidence="1">
    <location>
        <begin position="169"/>
        <end position="211"/>
    </location>
</feature>
<name>A0AA88SXY5_CHASR</name>
<dbReference type="InterPro" id="IPR036179">
    <property type="entry name" value="Ig-like_dom_sf"/>
</dbReference>
<dbReference type="GO" id="GO:0002768">
    <property type="term" value="P:immune response-regulating cell surface receptor signaling pathway"/>
    <property type="evidence" value="ECO:0007669"/>
    <property type="project" value="InterPro"/>
</dbReference>
<dbReference type="AlphaFoldDB" id="A0AA88SXY5"/>
<keyword evidence="6" id="KW-1185">Reference proteome</keyword>
<accession>A0AA88SXY5</accession>
<dbReference type="PROSITE" id="PS50835">
    <property type="entry name" value="IG_LIKE"/>
    <property type="match status" value="1"/>
</dbReference>
<dbReference type="EMBL" id="JAUPFM010000007">
    <property type="protein sequence ID" value="KAK2846957.1"/>
    <property type="molecule type" value="Genomic_DNA"/>
</dbReference>
<evidence type="ECO:0000259" key="4">
    <source>
        <dbReference type="PROSITE" id="PS50835"/>
    </source>
</evidence>
<dbReference type="PANTHER" id="PTHR37996:SF1">
    <property type="entry name" value="B- AND T-LYMPHOCYTE ATTENUATOR"/>
    <property type="match status" value="1"/>
</dbReference>
<dbReference type="Gene3D" id="2.60.40.10">
    <property type="entry name" value="Immunoglobulins"/>
    <property type="match status" value="1"/>
</dbReference>
<feature type="region of interest" description="Disordered" evidence="1">
    <location>
        <begin position="227"/>
        <end position="246"/>
    </location>
</feature>
<organism evidence="5 6">
    <name type="scientific">Channa striata</name>
    <name type="common">Snakehead murrel</name>
    <name type="synonym">Ophicephalus striatus</name>
    <dbReference type="NCBI Taxonomy" id="64152"/>
    <lineage>
        <taxon>Eukaryota</taxon>
        <taxon>Metazoa</taxon>
        <taxon>Chordata</taxon>
        <taxon>Craniata</taxon>
        <taxon>Vertebrata</taxon>
        <taxon>Euteleostomi</taxon>
        <taxon>Actinopterygii</taxon>
        <taxon>Neopterygii</taxon>
        <taxon>Teleostei</taxon>
        <taxon>Neoteleostei</taxon>
        <taxon>Acanthomorphata</taxon>
        <taxon>Anabantaria</taxon>
        <taxon>Anabantiformes</taxon>
        <taxon>Channoidei</taxon>
        <taxon>Channidae</taxon>
        <taxon>Channa</taxon>
    </lineage>
</organism>
<feature type="chain" id="PRO_5041649173" description="Ig-like domain-containing protein" evidence="3">
    <location>
        <begin position="18"/>
        <end position="246"/>
    </location>
</feature>
<evidence type="ECO:0000256" key="3">
    <source>
        <dbReference type="SAM" id="SignalP"/>
    </source>
</evidence>
<feature type="domain" description="Ig-like" evidence="4">
    <location>
        <begin position="23"/>
        <end position="107"/>
    </location>
</feature>
<gene>
    <name evidence="5" type="ORF">Q5P01_009956</name>
</gene>
<comment type="caution">
    <text evidence="5">The sequence shown here is derived from an EMBL/GenBank/DDBJ whole genome shotgun (WGS) entry which is preliminary data.</text>
</comment>